<organism evidence="14 15">
    <name type="scientific">Oedothorax gibbosus</name>
    <dbReference type="NCBI Taxonomy" id="931172"/>
    <lineage>
        <taxon>Eukaryota</taxon>
        <taxon>Metazoa</taxon>
        <taxon>Ecdysozoa</taxon>
        <taxon>Arthropoda</taxon>
        <taxon>Chelicerata</taxon>
        <taxon>Arachnida</taxon>
        <taxon>Araneae</taxon>
        <taxon>Araneomorphae</taxon>
        <taxon>Entelegynae</taxon>
        <taxon>Araneoidea</taxon>
        <taxon>Linyphiidae</taxon>
        <taxon>Erigoninae</taxon>
        <taxon>Oedothorax</taxon>
    </lineage>
</organism>
<keyword evidence="3 12" id="KW-0813">Transport</keyword>
<evidence type="ECO:0000256" key="12">
    <source>
        <dbReference type="RuleBase" id="RU000679"/>
    </source>
</evidence>
<comment type="similarity">
    <text evidence="2 12">Belongs to the amiloride-sensitive sodium channel (TC 1.A.6) family.</text>
</comment>
<evidence type="ECO:0000256" key="4">
    <source>
        <dbReference type="ARBA" id="ARBA00022461"/>
    </source>
</evidence>
<keyword evidence="6 13" id="KW-1133">Transmembrane helix</keyword>
<dbReference type="AlphaFoldDB" id="A0AAV6TH17"/>
<evidence type="ECO:0000256" key="11">
    <source>
        <dbReference type="ARBA" id="ARBA00023303"/>
    </source>
</evidence>
<evidence type="ECO:0000256" key="13">
    <source>
        <dbReference type="SAM" id="Phobius"/>
    </source>
</evidence>
<dbReference type="GO" id="GO:0015280">
    <property type="term" value="F:ligand-gated sodium channel activity"/>
    <property type="evidence" value="ECO:0007669"/>
    <property type="project" value="TreeGrafter"/>
</dbReference>
<dbReference type="Gene3D" id="2.60.470.10">
    <property type="entry name" value="Acid-sensing ion channels like domains"/>
    <property type="match status" value="1"/>
</dbReference>
<evidence type="ECO:0000256" key="6">
    <source>
        <dbReference type="ARBA" id="ARBA00022989"/>
    </source>
</evidence>
<evidence type="ECO:0000256" key="2">
    <source>
        <dbReference type="ARBA" id="ARBA00007193"/>
    </source>
</evidence>
<dbReference type="PRINTS" id="PR01078">
    <property type="entry name" value="AMINACHANNEL"/>
</dbReference>
<feature type="transmembrane region" description="Helical" evidence="13">
    <location>
        <begin position="50"/>
        <end position="68"/>
    </location>
</feature>
<evidence type="ECO:0000313" key="15">
    <source>
        <dbReference type="Proteomes" id="UP000827092"/>
    </source>
</evidence>
<dbReference type="Pfam" id="PF00858">
    <property type="entry name" value="ASC"/>
    <property type="match status" value="1"/>
</dbReference>
<evidence type="ECO:0000256" key="5">
    <source>
        <dbReference type="ARBA" id="ARBA00022692"/>
    </source>
</evidence>
<gene>
    <name evidence="14" type="ORF">JTE90_023993</name>
</gene>
<accession>A0AAV6TH17</accession>
<dbReference type="Proteomes" id="UP000827092">
    <property type="component" value="Unassembled WGS sequence"/>
</dbReference>
<keyword evidence="11 12" id="KW-0407">Ion channel</keyword>
<sequence>MFRRKKYPANSKKRSRKNKGLISFIQSTFENSSIYALAQIGQSPSPVLRVLWLIVLGTTAAGCCFQVYRFLDLYFQYPVIVSLKVEQATNLDFPAVTICNLNRIDASKFENCFDDNGTLIKLCIPFNPVFGIRQSSKPQGKPPLFASERHAALSCSSNRSEAKQKGDEKYLKFFDKYFKLKLSDLSTVGHLCKHVFQKCSFNDRTCLCNDFHLYKSTQYGNCFTFNWENHLKGTPFGSGLELEIDLKSSEYLSISPTLGSRIIVHSPSEDAHPEEKGINISPGYEVTVSLRKSQITRLKSPYQDHCIDYEPGGPPETDSPAACMQVCMQKHYFKRCGCLEPYLVQILGNPKCNISNTKDMCCLDGVLGDMQGMESSPCECPLPCVSSHFHEVISMAKWPSRAYYFEKLDYEDSNDLNELKKYRNNFAKVNVRFVSSEVISYEQTPKFDDSELLSHLGGEFGLWLGLSLAAIFEFVETFVTLTCYMINYFYVRVKKGAL</sequence>
<dbReference type="GO" id="GO:0005886">
    <property type="term" value="C:plasma membrane"/>
    <property type="evidence" value="ECO:0007669"/>
    <property type="project" value="TreeGrafter"/>
</dbReference>
<keyword evidence="15" id="KW-1185">Reference proteome</keyword>
<proteinExistence type="inferred from homology"/>
<dbReference type="PANTHER" id="PTHR11690">
    <property type="entry name" value="AMILORIDE-SENSITIVE SODIUM CHANNEL-RELATED"/>
    <property type="match status" value="1"/>
</dbReference>
<reference evidence="14 15" key="1">
    <citation type="journal article" date="2022" name="Nat. Ecol. Evol.">
        <title>A masculinizing supergene underlies an exaggerated male reproductive morph in a spider.</title>
        <authorList>
            <person name="Hendrickx F."/>
            <person name="De Corte Z."/>
            <person name="Sonet G."/>
            <person name="Van Belleghem S.M."/>
            <person name="Kostlbacher S."/>
            <person name="Vangestel C."/>
        </authorList>
    </citation>
    <scope>NUCLEOTIDE SEQUENCE [LARGE SCALE GENOMIC DNA]</scope>
    <source>
        <strain evidence="14">W744_W776</strain>
    </source>
</reference>
<name>A0AAV6TH17_9ARAC</name>
<evidence type="ECO:0000313" key="14">
    <source>
        <dbReference type="EMBL" id="KAG8171124.1"/>
    </source>
</evidence>
<keyword evidence="8 12" id="KW-0406">Ion transport</keyword>
<evidence type="ECO:0000256" key="9">
    <source>
        <dbReference type="ARBA" id="ARBA00023136"/>
    </source>
</evidence>
<protein>
    <submittedName>
        <fullName evidence="14">Uncharacterized protein</fullName>
    </submittedName>
</protein>
<dbReference type="Gene3D" id="1.10.287.770">
    <property type="entry name" value="YojJ-like"/>
    <property type="match status" value="1"/>
</dbReference>
<keyword evidence="9 13" id="KW-0472">Membrane</keyword>
<evidence type="ECO:0000256" key="7">
    <source>
        <dbReference type="ARBA" id="ARBA00023053"/>
    </source>
</evidence>
<dbReference type="InterPro" id="IPR001873">
    <property type="entry name" value="ENaC"/>
</dbReference>
<evidence type="ECO:0000256" key="10">
    <source>
        <dbReference type="ARBA" id="ARBA00023201"/>
    </source>
</evidence>
<evidence type="ECO:0000256" key="8">
    <source>
        <dbReference type="ARBA" id="ARBA00023065"/>
    </source>
</evidence>
<keyword evidence="7" id="KW-0915">Sodium</keyword>
<comment type="caution">
    <text evidence="14">The sequence shown here is derived from an EMBL/GenBank/DDBJ whole genome shotgun (WGS) entry which is preliminary data.</text>
</comment>
<dbReference type="EMBL" id="JAFNEN010004393">
    <property type="protein sequence ID" value="KAG8171124.1"/>
    <property type="molecule type" value="Genomic_DNA"/>
</dbReference>
<keyword evidence="5 12" id="KW-0812">Transmembrane</keyword>
<evidence type="ECO:0000256" key="3">
    <source>
        <dbReference type="ARBA" id="ARBA00022448"/>
    </source>
</evidence>
<keyword evidence="4 12" id="KW-0894">Sodium channel</keyword>
<dbReference type="PANTHER" id="PTHR11690:SF248">
    <property type="entry name" value="PICKPOCKET 17, ISOFORM A"/>
    <property type="match status" value="1"/>
</dbReference>
<evidence type="ECO:0000256" key="1">
    <source>
        <dbReference type="ARBA" id="ARBA00004141"/>
    </source>
</evidence>
<keyword evidence="10 12" id="KW-0739">Sodium transport</keyword>
<comment type="subcellular location">
    <subcellularLocation>
        <location evidence="1">Membrane</location>
        <topology evidence="1">Multi-pass membrane protein</topology>
    </subcellularLocation>
</comment>
<feature type="transmembrane region" description="Helical" evidence="13">
    <location>
        <begin position="462"/>
        <end position="490"/>
    </location>
</feature>